<keyword evidence="13" id="KW-1185">Reference proteome</keyword>
<proteinExistence type="predicted"/>
<evidence type="ECO:0000256" key="5">
    <source>
        <dbReference type="ARBA" id="ARBA00022833"/>
    </source>
</evidence>
<dbReference type="AlphaFoldDB" id="A0A7J0F8E5"/>
<dbReference type="GO" id="GO:0009640">
    <property type="term" value="P:photomorphogenesis"/>
    <property type="evidence" value="ECO:0007669"/>
    <property type="project" value="TreeGrafter"/>
</dbReference>
<keyword evidence="7" id="KW-0804">Transcription</keyword>
<organism evidence="12 13">
    <name type="scientific">Actinidia rufa</name>
    <dbReference type="NCBI Taxonomy" id="165716"/>
    <lineage>
        <taxon>Eukaryota</taxon>
        <taxon>Viridiplantae</taxon>
        <taxon>Streptophyta</taxon>
        <taxon>Embryophyta</taxon>
        <taxon>Tracheophyta</taxon>
        <taxon>Spermatophyta</taxon>
        <taxon>Magnoliopsida</taxon>
        <taxon>eudicotyledons</taxon>
        <taxon>Gunneridae</taxon>
        <taxon>Pentapetalae</taxon>
        <taxon>asterids</taxon>
        <taxon>Ericales</taxon>
        <taxon>Actinidiaceae</taxon>
        <taxon>Actinidia</taxon>
    </lineage>
</organism>
<dbReference type="SMART" id="SM00336">
    <property type="entry name" value="BBOX"/>
    <property type="match status" value="2"/>
</dbReference>
<dbReference type="InterPro" id="IPR051979">
    <property type="entry name" value="B-box_zinc_finger"/>
</dbReference>
<keyword evidence="6" id="KW-0805">Transcription regulation</keyword>
<evidence type="ECO:0000256" key="1">
    <source>
        <dbReference type="ARBA" id="ARBA00004123"/>
    </source>
</evidence>
<feature type="domain" description="B box-type" evidence="11">
    <location>
        <begin position="1"/>
        <end position="47"/>
    </location>
</feature>
<evidence type="ECO:0000256" key="3">
    <source>
        <dbReference type="ARBA" id="ARBA00022737"/>
    </source>
</evidence>
<evidence type="ECO:0000256" key="4">
    <source>
        <dbReference type="ARBA" id="ARBA00022771"/>
    </source>
</evidence>
<dbReference type="GO" id="GO:0008270">
    <property type="term" value="F:zinc ion binding"/>
    <property type="evidence" value="ECO:0007669"/>
    <property type="project" value="UniProtKB-KW"/>
</dbReference>
<keyword evidence="8" id="KW-0539">Nucleus</keyword>
<feature type="compositionally biased region" description="Polar residues" evidence="10">
    <location>
        <begin position="210"/>
        <end position="224"/>
    </location>
</feature>
<evidence type="ECO:0000259" key="11">
    <source>
        <dbReference type="PROSITE" id="PS50119"/>
    </source>
</evidence>
<keyword evidence="2" id="KW-0479">Metal-binding</keyword>
<comment type="subcellular location">
    <subcellularLocation>
        <location evidence="1">Nucleus</location>
    </subcellularLocation>
</comment>
<dbReference type="GO" id="GO:0005634">
    <property type="term" value="C:nucleus"/>
    <property type="evidence" value="ECO:0007669"/>
    <property type="project" value="UniProtKB-SubCell"/>
</dbReference>
<dbReference type="InterPro" id="IPR000315">
    <property type="entry name" value="Znf_B-box"/>
</dbReference>
<dbReference type="Proteomes" id="UP000585474">
    <property type="component" value="Unassembled WGS sequence"/>
</dbReference>
<keyword evidence="4 9" id="KW-0863">Zinc-finger</keyword>
<sequence length="244" mass="27062">MRTLCDVCESAAAILFCAADEAALCRSCDDKVHMCNKLASRHIRVGLASPSDVPRCDICENAPGKVYLIFFVSFSGKQDLNSTLHDLKFSFLENCIVAFFYCEIDGTSLCLQCDMIVHVGGKRTHGRYLLMRQRVEFPGDKPSCIDELGPQPCEVGQIRREQNQLPRPTMGENQQNHTVSAVPMLNTNTGGNIENRMIDLNAKPQRPHGQASNNQEQGMGVQSENNHESSGVVPMGSFKRELEK</sequence>
<evidence type="ECO:0000256" key="10">
    <source>
        <dbReference type="SAM" id="MobiDB-lite"/>
    </source>
</evidence>
<feature type="region of interest" description="Disordered" evidence="10">
    <location>
        <begin position="201"/>
        <end position="244"/>
    </location>
</feature>
<name>A0A7J0F8E5_9ERIC</name>
<dbReference type="PANTHER" id="PTHR31832">
    <property type="entry name" value="B-BOX ZINC FINGER PROTEIN 22"/>
    <property type="match status" value="1"/>
</dbReference>
<gene>
    <name evidence="12" type="ORF">Acr_09g0009050</name>
</gene>
<keyword evidence="3" id="KW-0677">Repeat</keyword>
<evidence type="ECO:0000256" key="2">
    <source>
        <dbReference type="ARBA" id="ARBA00022723"/>
    </source>
</evidence>
<accession>A0A7J0F8E5</accession>
<evidence type="ECO:0000313" key="12">
    <source>
        <dbReference type="EMBL" id="GFY94459.1"/>
    </source>
</evidence>
<dbReference type="EMBL" id="BJWL01000009">
    <property type="protein sequence ID" value="GFY94459.1"/>
    <property type="molecule type" value="Genomic_DNA"/>
</dbReference>
<keyword evidence="5" id="KW-0862">Zinc</keyword>
<dbReference type="Pfam" id="PF00643">
    <property type="entry name" value="zf-B_box"/>
    <property type="match status" value="1"/>
</dbReference>
<evidence type="ECO:0000256" key="9">
    <source>
        <dbReference type="PROSITE-ProRule" id="PRU00024"/>
    </source>
</evidence>
<comment type="caution">
    <text evidence="12">The sequence shown here is derived from an EMBL/GenBank/DDBJ whole genome shotgun (WGS) entry which is preliminary data.</text>
</comment>
<evidence type="ECO:0000313" key="13">
    <source>
        <dbReference type="Proteomes" id="UP000585474"/>
    </source>
</evidence>
<dbReference type="OrthoDB" id="153872at2759"/>
<evidence type="ECO:0000256" key="8">
    <source>
        <dbReference type="ARBA" id="ARBA00023242"/>
    </source>
</evidence>
<evidence type="ECO:0000256" key="6">
    <source>
        <dbReference type="ARBA" id="ARBA00023015"/>
    </source>
</evidence>
<dbReference type="InterPro" id="IPR049808">
    <property type="entry name" value="CONSTANS-like_Bbox1"/>
</dbReference>
<dbReference type="CDD" id="cd19821">
    <property type="entry name" value="Bbox1_BBX-like"/>
    <property type="match status" value="1"/>
</dbReference>
<protein>
    <submittedName>
        <fullName evidence="12">B-box zinc finger family protein</fullName>
    </submittedName>
</protein>
<dbReference type="PANTHER" id="PTHR31832:SF86">
    <property type="entry name" value="B-BOX ZINC FINGER PROTEIN 19"/>
    <property type="match status" value="1"/>
</dbReference>
<evidence type="ECO:0000256" key="7">
    <source>
        <dbReference type="ARBA" id="ARBA00023163"/>
    </source>
</evidence>
<reference evidence="12 13" key="1">
    <citation type="submission" date="2019-07" db="EMBL/GenBank/DDBJ databases">
        <title>De Novo Assembly of kiwifruit Actinidia rufa.</title>
        <authorList>
            <person name="Sugita-Konishi S."/>
            <person name="Sato K."/>
            <person name="Mori E."/>
            <person name="Abe Y."/>
            <person name="Kisaki G."/>
            <person name="Hamano K."/>
            <person name="Suezawa K."/>
            <person name="Otani M."/>
            <person name="Fukuda T."/>
            <person name="Manabe T."/>
            <person name="Gomi K."/>
            <person name="Tabuchi M."/>
            <person name="Akimitsu K."/>
            <person name="Kataoka I."/>
        </authorList>
    </citation>
    <scope>NUCLEOTIDE SEQUENCE [LARGE SCALE GENOMIC DNA]</scope>
    <source>
        <strain evidence="13">cv. Fuchu</strain>
    </source>
</reference>
<dbReference type="GO" id="GO:0006355">
    <property type="term" value="P:regulation of DNA-templated transcription"/>
    <property type="evidence" value="ECO:0007669"/>
    <property type="project" value="TreeGrafter"/>
</dbReference>
<dbReference type="PROSITE" id="PS50119">
    <property type="entry name" value="ZF_BBOX"/>
    <property type="match status" value="1"/>
</dbReference>